<dbReference type="Gramene" id="EOY13346">
    <property type="protein sequence ID" value="EOY13346"/>
    <property type="gene ID" value="TCM_031890"/>
</dbReference>
<dbReference type="eggNOG" id="ENOG502QQUR">
    <property type="taxonomic scope" value="Eukaryota"/>
</dbReference>
<evidence type="ECO:0000313" key="7">
    <source>
        <dbReference type="Proteomes" id="UP000026915"/>
    </source>
</evidence>
<accession>A0A061F8H0</accession>
<evidence type="ECO:0000256" key="3">
    <source>
        <dbReference type="ARBA" id="ARBA00022801"/>
    </source>
</evidence>
<organism evidence="6 7">
    <name type="scientific">Theobroma cacao</name>
    <name type="common">Cacao</name>
    <name type="synonym">Cocoa</name>
    <dbReference type="NCBI Taxonomy" id="3641"/>
    <lineage>
        <taxon>Eukaryota</taxon>
        <taxon>Viridiplantae</taxon>
        <taxon>Streptophyta</taxon>
        <taxon>Embryophyta</taxon>
        <taxon>Tracheophyta</taxon>
        <taxon>Spermatophyta</taxon>
        <taxon>Magnoliopsida</taxon>
        <taxon>eudicotyledons</taxon>
        <taxon>Gunneridae</taxon>
        <taxon>Pentapetalae</taxon>
        <taxon>rosids</taxon>
        <taxon>malvids</taxon>
        <taxon>Malvales</taxon>
        <taxon>Malvaceae</taxon>
        <taxon>Byttnerioideae</taxon>
        <taxon>Theobroma</taxon>
    </lineage>
</organism>
<dbReference type="InterPro" id="IPR035669">
    <property type="entry name" value="SGNH_plant_lipase-like"/>
</dbReference>
<dbReference type="HOGENOM" id="CLU_015101_2_1_1"/>
<dbReference type="SUPFAM" id="SSF52266">
    <property type="entry name" value="SGNH hydrolase"/>
    <property type="match status" value="1"/>
</dbReference>
<dbReference type="InParanoid" id="A0A061F8H0"/>
<dbReference type="Gene3D" id="3.40.50.1110">
    <property type="entry name" value="SGNH hydrolase"/>
    <property type="match status" value="1"/>
</dbReference>
<keyword evidence="4" id="KW-0325">Glycoprotein</keyword>
<dbReference type="InterPro" id="IPR001087">
    <property type="entry name" value="GDSL"/>
</dbReference>
<dbReference type="FunCoup" id="A0A061F8H0">
    <property type="interactions" value="48"/>
</dbReference>
<comment type="similarity">
    <text evidence="1">Belongs to the 'GDSL' lipolytic enzyme family.</text>
</comment>
<dbReference type="CDD" id="cd01837">
    <property type="entry name" value="SGNH_plant_lipase_like"/>
    <property type="match status" value="1"/>
</dbReference>
<dbReference type="OMA" id="LQLQWFK"/>
<dbReference type="EMBL" id="CM001885">
    <property type="protein sequence ID" value="EOY13346.1"/>
    <property type="molecule type" value="Genomic_DNA"/>
</dbReference>
<gene>
    <name evidence="6" type="ORF">TCM_031890</name>
</gene>
<dbReference type="PANTHER" id="PTHR22835">
    <property type="entry name" value="ZINC FINGER FYVE DOMAIN CONTAINING PROTEIN"/>
    <property type="match status" value="1"/>
</dbReference>
<dbReference type="Proteomes" id="UP000026915">
    <property type="component" value="Chromosome 7"/>
</dbReference>
<name>A0A061F8H0_THECC</name>
<keyword evidence="7" id="KW-1185">Reference proteome</keyword>
<dbReference type="Pfam" id="PF00657">
    <property type="entry name" value="Lipase_GDSL"/>
    <property type="match status" value="1"/>
</dbReference>
<dbReference type="GO" id="GO:0016788">
    <property type="term" value="F:hydrolase activity, acting on ester bonds"/>
    <property type="evidence" value="ECO:0007669"/>
    <property type="project" value="InterPro"/>
</dbReference>
<reference evidence="6 7" key="1">
    <citation type="journal article" date="2013" name="Genome Biol.">
        <title>The genome sequence of the most widely cultivated cacao type and its use to identify candidate genes regulating pod color.</title>
        <authorList>
            <person name="Motamayor J.C."/>
            <person name="Mockaitis K."/>
            <person name="Schmutz J."/>
            <person name="Haiminen N."/>
            <person name="Iii D.L."/>
            <person name="Cornejo O."/>
            <person name="Findley S.D."/>
            <person name="Zheng P."/>
            <person name="Utro F."/>
            <person name="Royaert S."/>
            <person name="Saski C."/>
            <person name="Jenkins J."/>
            <person name="Podicheti R."/>
            <person name="Zhao M."/>
            <person name="Scheffler B.E."/>
            <person name="Stack J.C."/>
            <person name="Feltus F.A."/>
            <person name="Mustiga G.M."/>
            <person name="Amores F."/>
            <person name="Phillips W."/>
            <person name="Marelli J.P."/>
            <person name="May G.D."/>
            <person name="Shapiro H."/>
            <person name="Ma J."/>
            <person name="Bustamante C.D."/>
            <person name="Schnell R.J."/>
            <person name="Main D."/>
            <person name="Gilbert D."/>
            <person name="Parida L."/>
            <person name="Kuhn D.N."/>
        </authorList>
    </citation>
    <scope>NUCLEOTIDE SEQUENCE [LARGE SCALE GENOMIC DNA]</scope>
    <source>
        <strain evidence="7">cv. Matina 1-6</strain>
    </source>
</reference>
<dbReference type="AlphaFoldDB" id="A0A061F8H0"/>
<proteinExistence type="inferred from homology"/>
<evidence type="ECO:0000256" key="2">
    <source>
        <dbReference type="ARBA" id="ARBA00022729"/>
    </source>
</evidence>
<protein>
    <submittedName>
        <fullName evidence="6">SGNH hydrolase-type esterase superfamily protein, putative</fullName>
    </submittedName>
</protein>
<keyword evidence="3 6" id="KW-0378">Hydrolase</keyword>
<feature type="signal peptide" evidence="5">
    <location>
        <begin position="1"/>
        <end position="25"/>
    </location>
</feature>
<dbReference type="PANTHER" id="PTHR22835:SF515">
    <property type="entry name" value="ACETYLAJMALAN ESTERASE-LIKE"/>
    <property type="match status" value="1"/>
</dbReference>
<evidence type="ECO:0000256" key="1">
    <source>
        <dbReference type="ARBA" id="ARBA00008668"/>
    </source>
</evidence>
<dbReference type="InterPro" id="IPR036514">
    <property type="entry name" value="SGNH_hydro_sf"/>
</dbReference>
<evidence type="ECO:0000256" key="4">
    <source>
        <dbReference type="ARBA" id="ARBA00023180"/>
    </source>
</evidence>
<evidence type="ECO:0000256" key="5">
    <source>
        <dbReference type="SAM" id="SignalP"/>
    </source>
</evidence>
<sequence length="368" mass="40903">MTTIRALFLVIFSSAFLVLLPPCTTHTLQTCGFDAIYQLGDSVSDTGNLIREDPSSVYARLPYGATFFKNATGRCSNGLIMIDYLARSAGIPFLDAYLNENSTHSSGVDFAVAGATALPVEILARRNITATVTNSSLTMQLDWMFTHFNTTCETDKGCFKKHRTALFMVGEIGANDYNYALFEGKNLEEIRAMVPEVVQAIKDAAERVIDYGGSRLVIPGNFPTGCLPMFLIVFQTNDTTAYDKFHCLKDLNNLSIYHNNHLKKAIEELRKEHPNVIIVYGNNYQAYHWLLSKAKILGFDTRKACCGIGGDYNFSIMKMCGAAGVPVCSNPDKHLSWDGAHLTQEAYKFMATWLIHDIYPKLQCQSST</sequence>
<feature type="chain" id="PRO_5001602329" evidence="5">
    <location>
        <begin position="26"/>
        <end position="368"/>
    </location>
</feature>
<keyword evidence="2 5" id="KW-0732">Signal</keyword>
<evidence type="ECO:0000313" key="6">
    <source>
        <dbReference type="EMBL" id="EOY13346.1"/>
    </source>
</evidence>